<sequence length="34" mass="4124">MKTINRTGSKKLGESLLLRHRHRRHKIVDVDLWE</sequence>
<protein>
    <submittedName>
        <fullName evidence="1">Uncharacterized protein</fullName>
    </submittedName>
</protein>
<proteinExistence type="predicted"/>
<reference evidence="1" key="1">
    <citation type="submission" date="2005-05" db="EMBL/GenBank/DDBJ databases">
        <authorList>
            <person name="Town C.D."/>
        </authorList>
    </citation>
    <scope>NUCLEOTIDE SEQUENCE</scope>
</reference>
<dbReference type="EMBL" id="AC157375">
    <property type="protein sequence ID" value="ABN08456.1"/>
    <property type="molecule type" value="Genomic_DNA"/>
</dbReference>
<reference evidence="1" key="2">
    <citation type="submission" date="2007-03" db="EMBL/GenBank/DDBJ databases">
        <authorList>
            <consortium name="The International Medicago Genome Annotation Group"/>
        </authorList>
    </citation>
    <scope>NUCLEOTIDE SEQUENCE</scope>
</reference>
<gene>
    <name evidence="1" type="ORF">MtrDRAFT_AC157375g24v1</name>
</gene>
<evidence type="ECO:0000313" key="1">
    <source>
        <dbReference type="EMBL" id="ABN08456.1"/>
    </source>
</evidence>
<accession>A2Q4A6</accession>
<dbReference type="AlphaFoldDB" id="A2Q4A6"/>
<organism evidence="1">
    <name type="scientific">Medicago truncatula</name>
    <name type="common">Barrel medic</name>
    <name type="synonym">Medicago tribuloides</name>
    <dbReference type="NCBI Taxonomy" id="3880"/>
    <lineage>
        <taxon>Eukaryota</taxon>
        <taxon>Viridiplantae</taxon>
        <taxon>Streptophyta</taxon>
        <taxon>Embryophyta</taxon>
        <taxon>Tracheophyta</taxon>
        <taxon>Spermatophyta</taxon>
        <taxon>Magnoliopsida</taxon>
        <taxon>eudicotyledons</taxon>
        <taxon>Gunneridae</taxon>
        <taxon>Pentapetalae</taxon>
        <taxon>rosids</taxon>
        <taxon>fabids</taxon>
        <taxon>Fabales</taxon>
        <taxon>Fabaceae</taxon>
        <taxon>Papilionoideae</taxon>
        <taxon>50 kb inversion clade</taxon>
        <taxon>NPAAA clade</taxon>
        <taxon>Hologalegina</taxon>
        <taxon>IRL clade</taxon>
        <taxon>Trifolieae</taxon>
        <taxon>Medicago</taxon>
    </lineage>
</organism>
<name>A2Q4A6_MEDTR</name>